<reference evidence="2" key="1">
    <citation type="journal article" date="2011" name="Environ. Microbiol.">
        <title>Time-series analyses of Monterey Bay coastal microbial picoplankton using a 'genome proxy' microarray.</title>
        <authorList>
            <person name="Rich V.I."/>
            <person name="Pham V.D."/>
            <person name="Eppley J."/>
            <person name="Shi Y."/>
            <person name="DeLong E.F."/>
        </authorList>
    </citation>
    <scope>NUCLEOTIDE SEQUENCE</scope>
</reference>
<dbReference type="InterPro" id="IPR011681">
    <property type="entry name" value="GcrA"/>
</dbReference>
<dbReference type="Pfam" id="PF07750">
    <property type="entry name" value="GcrA"/>
    <property type="match status" value="1"/>
</dbReference>
<feature type="region of interest" description="Disordered" evidence="1">
    <location>
        <begin position="54"/>
        <end position="75"/>
    </location>
</feature>
<evidence type="ECO:0000313" key="2">
    <source>
        <dbReference type="EMBL" id="ADI19596.1"/>
    </source>
</evidence>
<accession>E0XYV5</accession>
<organism evidence="2">
    <name type="scientific">uncultured SAR11 cluster bacterium HF0770_37D02</name>
    <dbReference type="NCBI Taxonomy" id="710726"/>
    <lineage>
        <taxon>Bacteria</taxon>
        <taxon>Pseudomonadati</taxon>
        <taxon>Pseudomonadota</taxon>
        <taxon>Alphaproteobacteria</taxon>
        <taxon>Candidatus Pelagibacterales</taxon>
        <taxon>environmental samples</taxon>
    </lineage>
</organism>
<name>E0XYV5_9PROT</name>
<evidence type="ECO:0000256" key="1">
    <source>
        <dbReference type="SAM" id="MobiDB-lite"/>
    </source>
</evidence>
<dbReference type="AlphaFoldDB" id="E0XYV5"/>
<sequence length="165" mass="19240">MSWTPERESELRKLWKKGHTASQIATLIGGTTRNAVIGKAHRLKLESRMISKRTPTSSKLNVENNTEIKQEKTGRKSRFKSLLIDKNFEPENPKKLEELTDDTCRWPIGHPYEKEFYFCGRKPLEKFSYCKLHVLYAFQPKNTKEENIADTVDIPQFIQKKIKSA</sequence>
<dbReference type="EMBL" id="GU474927">
    <property type="protein sequence ID" value="ADI19596.1"/>
    <property type="molecule type" value="Genomic_DNA"/>
</dbReference>
<feature type="compositionally biased region" description="Polar residues" evidence="1">
    <location>
        <begin position="54"/>
        <end position="65"/>
    </location>
</feature>
<protein>
    <submittedName>
        <fullName evidence="2">Uncharacterized protein conserved in bacteria</fullName>
    </submittedName>
</protein>
<proteinExistence type="predicted"/>